<dbReference type="Proteomes" id="UP000244722">
    <property type="component" value="Unassembled WGS sequence"/>
</dbReference>
<dbReference type="Pfam" id="PF01185">
    <property type="entry name" value="Hydrophobin"/>
    <property type="match status" value="1"/>
</dbReference>
<evidence type="ECO:0000313" key="4">
    <source>
        <dbReference type="Proteomes" id="UP000244722"/>
    </source>
</evidence>
<sequence length="90" mass="9023">IKQAVQTCGNSQLNCCNKVEKKGDTTNAGLIGSVFGSGDLGVQCSPINVAALAVQVPVNKQCQANAACCQGDTTQNGVVNVGCVALASLL</sequence>
<feature type="non-terminal residue" evidence="3">
    <location>
        <position position="1"/>
    </location>
</feature>
<gene>
    <name evidence="3" type="ORF">B9Z19DRAFT_1051783</name>
</gene>
<organism evidence="3 4">
    <name type="scientific">Tuber borchii</name>
    <name type="common">White truffle</name>
    <dbReference type="NCBI Taxonomy" id="42251"/>
    <lineage>
        <taxon>Eukaryota</taxon>
        <taxon>Fungi</taxon>
        <taxon>Dikarya</taxon>
        <taxon>Ascomycota</taxon>
        <taxon>Pezizomycotina</taxon>
        <taxon>Pezizomycetes</taxon>
        <taxon>Pezizales</taxon>
        <taxon>Tuberaceae</taxon>
        <taxon>Tuber</taxon>
    </lineage>
</organism>
<proteinExistence type="inferred from homology"/>
<comment type="similarity">
    <text evidence="2">Belongs to the fungal hydrophobin family.</text>
</comment>
<evidence type="ECO:0000256" key="2">
    <source>
        <dbReference type="RuleBase" id="RU365009"/>
    </source>
</evidence>
<dbReference type="EMBL" id="NESQ01000183">
    <property type="protein sequence ID" value="PUU76585.1"/>
    <property type="molecule type" value="Genomic_DNA"/>
</dbReference>
<dbReference type="AlphaFoldDB" id="A0A2T6ZM68"/>
<protein>
    <recommendedName>
        <fullName evidence="2">Hydrophobin</fullName>
    </recommendedName>
</protein>
<accession>A0A2T6ZM68</accession>
<dbReference type="SMART" id="SM00075">
    <property type="entry name" value="HYDRO"/>
    <property type="match status" value="1"/>
</dbReference>
<keyword evidence="2" id="KW-0732">Signal</keyword>
<dbReference type="CDD" id="cd23507">
    <property type="entry name" value="hydrophobin_I"/>
    <property type="match status" value="1"/>
</dbReference>
<evidence type="ECO:0000313" key="3">
    <source>
        <dbReference type="EMBL" id="PUU76585.1"/>
    </source>
</evidence>
<keyword evidence="1 2" id="KW-1015">Disulfide bond</keyword>
<comment type="caution">
    <text evidence="3">The sequence shown here is derived from an EMBL/GenBank/DDBJ whole genome shotgun (WGS) entry which is preliminary data.</text>
</comment>
<dbReference type="GO" id="GO:0009277">
    <property type="term" value="C:fungal-type cell wall"/>
    <property type="evidence" value="ECO:0007669"/>
    <property type="project" value="InterPro"/>
</dbReference>
<reference evidence="3 4" key="1">
    <citation type="submission" date="2017-04" db="EMBL/GenBank/DDBJ databases">
        <title>Draft genome sequence of Tuber borchii Vittad., a whitish edible truffle.</title>
        <authorList>
            <consortium name="DOE Joint Genome Institute"/>
            <person name="Murat C."/>
            <person name="Kuo A."/>
            <person name="Barry K.W."/>
            <person name="Clum A."/>
            <person name="Dockter R.B."/>
            <person name="Fauchery L."/>
            <person name="Iotti M."/>
            <person name="Kohler A."/>
            <person name="Labutti K."/>
            <person name="Lindquist E.A."/>
            <person name="Lipzen A."/>
            <person name="Ohm R.A."/>
            <person name="Wang M."/>
            <person name="Grigoriev I.V."/>
            <person name="Zambonelli A."/>
            <person name="Martin F.M."/>
        </authorList>
    </citation>
    <scope>NUCLEOTIDE SEQUENCE [LARGE SCALE GENOMIC DNA]</scope>
    <source>
        <strain evidence="3 4">Tbo3840</strain>
    </source>
</reference>
<dbReference type="GO" id="GO:0005199">
    <property type="term" value="F:structural constituent of cell wall"/>
    <property type="evidence" value="ECO:0007669"/>
    <property type="project" value="InterPro"/>
</dbReference>
<evidence type="ECO:0000256" key="1">
    <source>
        <dbReference type="ARBA" id="ARBA00023157"/>
    </source>
</evidence>
<name>A0A2T6ZM68_TUBBO</name>
<keyword evidence="2" id="KW-0134">Cell wall</keyword>
<comment type="subcellular location">
    <subcellularLocation>
        <location evidence="2">Secreted</location>
        <location evidence="2">Cell wall</location>
    </subcellularLocation>
</comment>
<keyword evidence="4" id="KW-1185">Reference proteome</keyword>
<dbReference type="InterPro" id="IPR001338">
    <property type="entry name" value="Class_I_Hydrophobin"/>
</dbReference>
<keyword evidence="2" id="KW-0964">Secreted</keyword>
<dbReference type="STRING" id="42251.A0A2T6ZM68"/>
<dbReference type="OrthoDB" id="4225815at2759"/>